<dbReference type="PANTHER" id="PTHR11040">
    <property type="entry name" value="ZINC/IRON TRANSPORTER"/>
    <property type="match status" value="1"/>
</dbReference>
<reference evidence="8" key="1">
    <citation type="journal article" date="2013" name="Proc. Natl. Acad. Sci. U.S.A.">
        <title>Genome structure and metabolic features in the red seaweed Chondrus crispus shed light on evolution of the Archaeplastida.</title>
        <authorList>
            <person name="Collen J."/>
            <person name="Porcel B."/>
            <person name="Carre W."/>
            <person name="Ball S.G."/>
            <person name="Chaparro C."/>
            <person name="Tonon T."/>
            <person name="Barbeyron T."/>
            <person name="Michel G."/>
            <person name="Noel B."/>
            <person name="Valentin K."/>
            <person name="Elias M."/>
            <person name="Artiguenave F."/>
            <person name="Arun A."/>
            <person name="Aury J.M."/>
            <person name="Barbosa-Neto J.F."/>
            <person name="Bothwell J.H."/>
            <person name="Bouget F.Y."/>
            <person name="Brillet L."/>
            <person name="Cabello-Hurtado F."/>
            <person name="Capella-Gutierrez S."/>
            <person name="Charrier B."/>
            <person name="Cladiere L."/>
            <person name="Cock J.M."/>
            <person name="Coelho S.M."/>
            <person name="Colleoni C."/>
            <person name="Czjzek M."/>
            <person name="Da Silva C."/>
            <person name="Delage L."/>
            <person name="Denoeud F."/>
            <person name="Deschamps P."/>
            <person name="Dittami S.M."/>
            <person name="Gabaldon T."/>
            <person name="Gachon C.M."/>
            <person name="Groisillier A."/>
            <person name="Herve C."/>
            <person name="Jabbari K."/>
            <person name="Katinka M."/>
            <person name="Kloareg B."/>
            <person name="Kowalczyk N."/>
            <person name="Labadie K."/>
            <person name="Leblanc C."/>
            <person name="Lopez P.J."/>
            <person name="McLachlan D.H."/>
            <person name="Meslet-Cladiere L."/>
            <person name="Moustafa A."/>
            <person name="Nehr Z."/>
            <person name="Nyvall Collen P."/>
            <person name="Panaud O."/>
            <person name="Partensky F."/>
            <person name="Poulain J."/>
            <person name="Rensing S.A."/>
            <person name="Rousvoal S."/>
            <person name="Samson G."/>
            <person name="Symeonidi A."/>
            <person name="Weissenbach J."/>
            <person name="Zambounis A."/>
            <person name="Wincker P."/>
            <person name="Boyen C."/>
        </authorList>
    </citation>
    <scope>NUCLEOTIDE SEQUENCE [LARGE SCALE GENOMIC DNA]</scope>
    <source>
        <strain evidence="8">cv. Stackhouse</strain>
    </source>
</reference>
<dbReference type="GeneID" id="17323082"/>
<proteinExistence type="predicted"/>
<dbReference type="STRING" id="2769.R7QDN4"/>
<evidence type="ECO:0000313" key="8">
    <source>
        <dbReference type="Proteomes" id="UP000012073"/>
    </source>
</evidence>
<feature type="transmembrane region" description="Helical" evidence="6">
    <location>
        <begin position="69"/>
        <end position="90"/>
    </location>
</feature>
<dbReference type="PANTHER" id="PTHR11040:SF140">
    <property type="entry name" value="ZRT (ZRT), IRT- (IRT-) LIKE PROTEIN TRANSPORTER"/>
    <property type="match status" value="1"/>
</dbReference>
<dbReference type="EMBL" id="HG001734">
    <property type="protein sequence ID" value="CDF35546.1"/>
    <property type="molecule type" value="Genomic_DNA"/>
</dbReference>
<feature type="transmembrane region" description="Helical" evidence="6">
    <location>
        <begin position="264"/>
        <end position="289"/>
    </location>
</feature>
<evidence type="ECO:0000313" key="7">
    <source>
        <dbReference type="EMBL" id="CDF35546.1"/>
    </source>
</evidence>
<dbReference type="KEGG" id="ccp:CHC_T00004057001"/>
<dbReference type="Pfam" id="PF02535">
    <property type="entry name" value="Zip"/>
    <property type="match status" value="1"/>
</dbReference>
<dbReference type="GO" id="GO:0005886">
    <property type="term" value="C:plasma membrane"/>
    <property type="evidence" value="ECO:0007669"/>
    <property type="project" value="TreeGrafter"/>
</dbReference>
<keyword evidence="8" id="KW-1185">Reference proteome</keyword>
<keyword evidence="2 6" id="KW-0812">Transmembrane</keyword>
<evidence type="ECO:0000256" key="2">
    <source>
        <dbReference type="ARBA" id="ARBA00022692"/>
    </source>
</evidence>
<organism evidence="7 8">
    <name type="scientific">Chondrus crispus</name>
    <name type="common">Carrageen Irish moss</name>
    <name type="synonym">Polymorpha crispa</name>
    <dbReference type="NCBI Taxonomy" id="2769"/>
    <lineage>
        <taxon>Eukaryota</taxon>
        <taxon>Rhodophyta</taxon>
        <taxon>Florideophyceae</taxon>
        <taxon>Rhodymeniophycidae</taxon>
        <taxon>Gigartinales</taxon>
        <taxon>Gigartinaceae</taxon>
        <taxon>Chondrus</taxon>
    </lineage>
</organism>
<feature type="transmembrane region" description="Helical" evidence="6">
    <location>
        <begin position="295"/>
        <end position="312"/>
    </location>
</feature>
<feature type="transmembrane region" description="Helical" evidence="6">
    <location>
        <begin position="37"/>
        <end position="57"/>
    </location>
</feature>
<name>R7QDN4_CHOCR</name>
<keyword evidence="4 6" id="KW-0472">Membrane</keyword>
<accession>R7QDN4</accession>
<dbReference type="GO" id="GO:0005385">
    <property type="term" value="F:zinc ion transmembrane transporter activity"/>
    <property type="evidence" value="ECO:0007669"/>
    <property type="project" value="TreeGrafter"/>
</dbReference>
<feature type="region of interest" description="Disordered" evidence="5">
    <location>
        <begin position="105"/>
        <end position="126"/>
    </location>
</feature>
<feature type="transmembrane region" description="Helical" evidence="6">
    <location>
        <begin position="332"/>
        <end position="351"/>
    </location>
</feature>
<dbReference type="InterPro" id="IPR003689">
    <property type="entry name" value="ZIP"/>
</dbReference>
<comment type="subcellular location">
    <subcellularLocation>
        <location evidence="1">Membrane</location>
        <topology evidence="1">Multi-pass membrane protein</topology>
    </subcellularLocation>
</comment>
<evidence type="ECO:0000256" key="1">
    <source>
        <dbReference type="ARBA" id="ARBA00004141"/>
    </source>
</evidence>
<dbReference type="OMA" id="SIAQYKW"/>
<evidence type="ECO:0000256" key="3">
    <source>
        <dbReference type="ARBA" id="ARBA00022989"/>
    </source>
</evidence>
<keyword evidence="3 6" id="KW-1133">Transmembrane helix</keyword>
<gene>
    <name evidence="7" type="ORF">CHC_T00004057001</name>
</gene>
<evidence type="ECO:0000256" key="4">
    <source>
        <dbReference type="ARBA" id="ARBA00023136"/>
    </source>
</evidence>
<dbReference type="AlphaFoldDB" id="R7QDN4"/>
<evidence type="ECO:0000256" key="5">
    <source>
        <dbReference type="SAM" id="MobiDB-lite"/>
    </source>
</evidence>
<dbReference type="RefSeq" id="XP_005715365.1">
    <property type="nucleotide sequence ID" value="XM_005715308.1"/>
</dbReference>
<dbReference type="Proteomes" id="UP000012073">
    <property type="component" value="Unassembled WGS sequence"/>
</dbReference>
<feature type="transmembrane region" description="Helical" evidence="6">
    <location>
        <begin position="130"/>
        <end position="152"/>
    </location>
</feature>
<sequence length="355" mass="39169">MSPLAALHDALPLLSVVHEEHEEQDSCHGSCLTRWKVGFAVILLFEGLLFGHAAYFVKRLTAARAFHISMHFGNALSAGVFFAAGMLHVFPEAMELLGGGESSEIHHNERQEDDEEHDEEEGHGGHSAEFPWAALVLMLSFYFLFFVEQILIPKLSRSRPAHDDQAALKSSPVDRDVEENEVASMKKVEPENEKELVSVGFKSREFVHGLIQILGVSAHSLFESMALGLSQEFDTVLNIFIATVSHRWATSLALSFKLSRSLSYWAIIVLFLIFSGMVPFGIGIGAALSQLPEKAQGVLFAVSAGTFIYIGVYESMAEEFVQHEKWHGRKFIATLCGAGVIVVTTAILVRFDVHG</sequence>
<dbReference type="OrthoDB" id="448280at2759"/>
<dbReference type="PhylomeDB" id="R7QDN4"/>
<protein>
    <submittedName>
        <fullName evidence="7">Uncharacterized protein</fullName>
    </submittedName>
</protein>
<evidence type="ECO:0000256" key="6">
    <source>
        <dbReference type="SAM" id="Phobius"/>
    </source>
</evidence>
<dbReference type="Gramene" id="CDF35546">
    <property type="protein sequence ID" value="CDF35546"/>
    <property type="gene ID" value="CHC_T00004057001"/>
</dbReference>